<evidence type="ECO:0000256" key="1">
    <source>
        <dbReference type="ARBA" id="ARBA00022729"/>
    </source>
</evidence>
<dbReference type="Gene3D" id="2.130.10.130">
    <property type="entry name" value="Integrin alpha, N-terminal"/>
    <property type="match status" value="3"/>
</dbReference>
<gene>
    <name evidence="3" type="ORF">ESA94_10460</name>
</gene>
<dbReference type="SUPFAM" id="SSF69318">
    <property type="entry name" value="Integrin alpha N-terminal domain"/>
    <property type="match status" value="2"/>
</dbReference>
<evidence type="ECO:0000313" key="3">
    <source>
        <dbReference type="EMBL" id="RXK61016.1"/>
    </source>
</evidence>
<dbReference type="OrthoDB" id="600363at2"/>
<evidence type="ECO:0000259" key="2">
    <source>
        <dbReference type="Pfam" id="PF07593"/>
    </source>
</evidence>
<feature type="domain" description="ASPIC/UnbV" evidence="2">
    <location>
        <begin position="544"/>
        <end position="601"/>
    </location>
</feature>
<name>A0A4Q1CK45_9BACT</name>
<dbReference type="Pfam" id="PF07593">
    <property type="entry name" value="UnbV_ASPIC"/>
    <property type="match status" value="1"/>
</dbReference>
<accession>A0A4Q1CK45</accession>
<dbReference type="Proteomes" id="UP000290204">
    <property type="component" value="Unassembled WGS sequence"/>
</dbReference>
<reference evidence="3 4" key="1">
    <citation type="submission" date="2019-01" db="EMBL/GenBank/DDBJ databases">
        <title>Lacibacter sp. strain TTM-7.</title>
        <authorList>
            <person name="Chen W.-M."/>
        </authorList>
    </citation>
    <scope>NUCLEOTIDE SEQUENCE [LARGE SCALE GENOMIC DNA]</scope>
    <source>
        <strain evidence="3 4">TTM-7</strain>
    </source>
</reference>
<dbReference type="EMBL" id="SDHW01000002">
    <property type="protein sequence ID" value="RXK61016.1"/>
    <property type="molecule type" value="Genomic_DNA"/>
</dbReference>
<keyword evidence="4" id="KW-1185">Reference proteome</keyword>
<proteinExistence type="predicted"/>
<comment type="caution">
    <text evidence="3">The sequence shown here is derived from an EMBL/GenBank/DDBJ whole genome shotgun (WGS) entry which is preliminary data.</text>
</comment>
<protein>
    <recommendedName>
        <fullName evidence="2">ASPIC/UnbV domain-containing protein</fullName>
    </recommendedName>
</protein>
<dbReference type="InterPro" id="IPR027039">
    <property type="entry name" value="Crtac1"/>
</dbReference>
<dbReference type="Pfam" id="PF13517">
    <property type="entry name" value="FG-GAP_3"/>
    <property type="match status" value="5"/>
</dbReference>
<dbReference type="AlphaFoldDB" id="A0A4Q1CK45"/>
<dbReference type="PANTHER" id="PTHR16026">
    <property type="entry name" value="CARTILAGE ACIDIC PROTEIN 1"/>
    <property type="match status" value="1"/>
</dbReference>
<sequence>MQKNGRIPYFFTALLFALLMMNACNKKHRIINPLFEARTSIETGLHFSNQLKPTAEFNLFSYMYYYNGAGVAAADFNKDGLTDLFFAANQDSNKLFLNKGALQFTNVTAAADIPQDGSWSTGVSVVDINNDGLLDIYICRVGNYKVLKGKNQLLVCKEINKDGVPVFVDEAADYGLDFSGFSTQAVFFDYDGDEDLDLFLLNHSVNHDGNYAPRKNFLNTYDSLAGQRLYRNDVVTTADQQQHAYFTNVTATTGINGSKIGYGLGVVVSDINVDGWPDIYVGNDFHENDYLYINQKNGTFAEEATKRLMHSSQFSMGVDAADITNDGFPEIISMDMLPYDPYMIRRSLAEDDYNIFQNKINYGYNYQYARNNLQWNRGNGLFSEVGQYAGVNATDWSWAALWMDFDNNGRKDLFVSNGIPKRMNDIDYINFVSNEELQEKMRSGTVQDKDMALVNKFPEIKIPNRFFRNKGNLQFDDVTDSIENNLPTFSNGSVYADLDNDGDQDLIVNNINDPVLLYENKTNSTVVKPSAAITLKGSMQNPNAIGSTIVLFAGNEIRSYEHNPVHGFLSSMLVPMHIGLDGTKIDSAFLIWPDRTYQSINIKTGKQEFTYTKGLPLFDYNKVINFHAPTVNALEDITAQTKLDHRHIENTFNEFAREPLLQHMNSTEGPALAVGDINHDGLDDVFIGSSKGYRNAVYVQTASGTFSYKAQPAMWLDSMTENADAVFVDVNNDTHVDLLIAAGGNEYYGTDAHLLPLLYMNDGKGNFTKKTDAFADIVVTQSKMAVYDFTGDGFTDIFLPGRVEPWNFGIKPRSYLLKNDGTGKFIDVTAAYTKELMQPGLVTDAQWIDVNADGKKDMLLCYEWGGIDAFLFSKNSFIKQTITSNKGWWTFILPFDVDANGQLDFIAGNFGLNSRLKASADEPLSLYVNDFDANGRNEQVLTYYLQHKEIPFATKQELEKQLPLLKKKFLYAEDFAKASLNDLFGADKLKKAQKYTADYLSNALLLNKGNKTFEAIALPYEAQLTTYRTALIVQANNDSLPDVLLLGNYYDNNVEIGRQDADFGTLLINKGAGKFVYAALNGLTINGQVRNSRAITINGKQAYILAKNNDAVQIIRFK</sequence>
<evidence type="ECO:0000313" key="4">
    <source>
        <dbReference type="Proteomes" id="UP000290204"/>
    </source>
</evidence>
<dbReference type="InterPro" id="IPR028994">
    <property type="entry name" value="Integrin_alpha_N"/>
</dbReference>
<dbReference type="InterPro" id="IPR013517">
    <property type="entry name" value="FG-GAP"/>
</dbReference>
<keyword evidence="1" id="KW-0732">Signal</keyword>
<organism evidence="3 4">
    <name type="scientific">Lacibacter luteus</name>
    <dbReference type="NCBI Taxonomy" id="2508719"/>
    <lineage>
        <taxon>Bacteria</taxon>
        <taxon>Pseudomonadati</taxon>
        <taxon>Bacteroidota</taxon>
        <taxon>Chitinophagia</taxon>
        <taxon>Chitinophagales</taxon>
        <taxon>Chitinophagaceae</taxon>
        <taxon>Lacibacter</taxon>
    </lineage>
</organism>
<dbReference type="PANTHER" id="PTHR16026:SF0">
    <property type="entry name" value="CARTILAGE ACIDIC PROTEIN 1"/>
    <property type="match status" value="1"/>
</dbReference>
<dbReference type="InterPro" id="IPR011519">
    <property type="entry name" value="UnbV_ASPIC"/>
</dbReference>